<reference evidence="2" key="1">
    <citation type="submission" date="2023-01" db="EMBL/GenBank/DDBJ databases">
        <title>Human gut microbiome strain richness.</title>
        <authorList>
            <person name="Chen-Liaw A."/>
        </authorList>
    </citation>
    <scope>NUCLEOTIDE SEQUENCE</scope>
    <source>
        <strain evidence="2">B1_m1001713B170214d0_201011</strain>
    </source>
</reference>
<dbReference type="RefSeq" id="WP_215629248.1">
    <property type="nucleotide sequence ID" value="NZ_JAQLGH010000021.1"/>
</dbReference>
<comment type="caution">
    <text evidence="2">The sequence shown here is derived from an EMBL/GenBank/DDBJ whole genome shotgun (WGS) entry which is preliminary data.</text>
</comment>
<dbReference type="AlphaFoldDB" id="A0AAW6AXS0"/>
<evidence type="ECO:0000313" key="3">
    <source>
        <dbReference type="Proteomes" id="UP001300871"/>
    </source>
</evidence>
<organism evidence="2 3">
    <name type="scientific">Clostridium symbiosum</name>
    <name type="common">Bacteroides symbiosus</name>
    <dbReference type="NCBI Taxonomy" id="1512"/>
    <lineage>
        <taxon>Bacteria</taxon>
        <taxon>Bacillati</taxon>
        <taxon>Bacillota</taxon>
        <taxon>Clostridia</taxon>
        <taxon>Lachnospirales</taxon>
        <taxon>Lachnospiraceae</taxon>
        <taxon>Otoolea</taxon>
    </lineage>
</organism>
<accession>A0AAW6AXS0</accession>
<sequence length="280" mass="32336">MSDYIKLNRRILEWEWYSDINTKTLFLHMLLKANWKDGRFQGTEIPRGSFVSSISKLSEETGLTERKVRTALEHLKTTGEVTSKSSSKFTVFTIKNYCCYQSTDTQNDKQATGDRQASDRRPTTIEEGKKEKRKEKDIKDIVDTPRRKTAGTTTDFSEDSFEMQCVNSLVQSCLRQFPGAKVPATAAEKSEWCVHVERMKRLDGRSEADIQEALQFAINDPFWQSNIRSTKKLREKFETLLLQARRPKRPEAKKAASGFHNLEEHGYDYDKIMWDIVNGG</sequence>
<protein>
    <submittedName>
        <fullName evidence="2">Uncharacterized protein</fullName>
    </submittedName>
</protein>
<proteinExistence type="predicted"/>
<feature type="compositionally biased region" description="Polar residues" evidence="1">
    <location>
        <begin position="104"/>
        <end position="115"/>
    </location>
</feature>
<feature type="compositionally biased region" description="Basic and acidic residues" evidence="1">
    <location>
        <begin position="116"/>
        <end position="146"/>
    </location>
</feature>
<feature type="region of interest" description="Disordered" evidence="1">
    <location>
        <begin position="104"/>
        <end position="155"/>
    </location>
</feature>
<dbReference type="EMBL" id="JAQLGM010000020">
    <property type="protein sequence ID" value="MDB2000447.1"/>
    <property type="molecule type" value="Genomic_DNA"/>
</dbReference>
<evidence type="ECO:0000313" key="2">
    <source>
        <dbReference type="EMBL" id="MDB2000447.1"/>
    </source>
</evidence>
<gene>
    <name evidence="2" type="ORF">PM006_09565</name>
</gene>
<dbReference type="Proteomes" id="UP001300871">
    <property type="component" value="Unassembled WGS sequence"/>
</dbReference>
<evidence type="ECO:0000256" key="1">
    <source>
        <dbReference type="SAM" id="MobiDB-lite"/>
    </source>
</evidence>
<name>A0AAW6AXS0_CLOSY</name>